<accession>A0A0L6V612</accession>
<comment type="caution">
    <text evidence="3">The sequence shown here is derived from an EMBL/GenBank/DDBJ whole genome shotgun (WGS) entry which is preliminary data.</text>
</comment>
<protein>
    <submittedName>
        <fullName evidence="3">Uncharacterized protein</fullName>
    </submittedName>
</protein>
<feature type="region of interest" description="Disordered" evidence="1">
    <location>
        <begin position="116"/>
        <end position="156"/>
    </location>
</feature>
<feature type="chain" id="PRO_5005568334" evidence="2">
    <location>
        <begin position="22"/>
        <end position="481"/>
    </location>
</feature>
<feature type="compositionally biased region" description="Polar residues" evidence="1">
    <location>
        <begin position="146"/>
        <end position="156"/>
    </location>
</feature>
<name>A0A0L6V612_9BASI</name>
<feature type="region of interest" description="Disordered" evidence="1">
    <location>
        <begin position="85"/>
        <end position="104"/>
    </location>
</feature>
<feature type="compositionally biased region" description="Low complexity" evidence="1">
    <location>
        <begin position="116"/>
        <end position="125"/>
    </location>
</feature>
<dbReference type="Proteomes" id="UP000037035">
    <property type="component" value="Unassembled WGS sequence"/>
</dbReference>
<evidence type="ECO:0000313" key="3">
    <source>
        <dbReference type="EMBL" id="KNZ56236.1"/>
    </source>
</evidence>
<sequence length="481" mass="55324">MRHSFIYSVLHLSTFTFFTAATPPGWNEAQSKTCLPFDLNVLPAEEIPPESLSSSDVPIASSPAMDKLIAPSRFTSEGLAANNHVLSGLRGPPSADGESASIHGCDHKGKLLAQQSSSNGFSSTSAGKRKTSDSSSVSTSQRYQKDNTSYRYEPSNVSNQHFPLKISVSDMIPTSSKPGYVLLTEKNPTREEIRKLKEKEVAVLSGLETKKEAGILFHVYDWNFLREYPERGKPDDDQHQFLRHLNRCKGESDVESFFFIQRDRASKFMYHFLSRKRLFEFNFPPNIPKGRRLGMLFETLVRLSDKKINLDSNHYFENQIIGGMRERLAANFENTQNPSSPNIKTIMRFVQDVTKVTQLLIVAHLSLFKEHEQQVLTSEEVEKHLEFLKNLWFQIDEGTPQMQKRDWAMKAHKVFRFQDQANHFCFMVTRKDRNYSFCWNLVNHWREKTERSLGGFSGEEILPSKFQELFNKLIFFSNHEA</sequence>
<dbReference type="AlphaFoldDB" id="A0A0L6V612"/>
<reference evidence="3 4" key="1">
    <citation type="submission" date="2015-08" db="EMBL/GenBank/DDBJ databases">
        <title>Next Generation Sequencing and Analysis of the Genome of Puccinia sorghi L Schw, the Causal Agent of Maize Common Rust.</title>
        <authorList>
            <person name="Rochi L."/>
            <person name="Burguener G."/>
            <person name="Darino M."/>
            <person name="Turjanski A."/>
            <person name="Kreff E."/>
            <person name="Dieguez M.J."/>
            <person name="Sacco F."/>
        </authorList>
    </citation>
    <scope>NUCLEOTIDE SEQUENCE [LARGE SCALE GENOMIC DNA]</scope>
    <source>
        <strain evidence="3 4">RO10H11247</strain>
    </source>
</reference>
<keyword evidence="4" id="KW-1185">Reference proteome</keyword>
<proteinExistence type="predicted"/>
<evidence type="ECO:0000256" key="2">
    <source>
        <dbReference type="SAM" id="SignalP"/>
    </source>
</evidence>
<organism evidence="3 4">
    <name type="scientific">Puccinia sorghi</name>
    <dbReference type="NCBI Taxonomy" id="27349"/>
    <lineage>
        <taxon>Eukaryota</taxon>
        <taxon>Fungi</taxon>
        <taxon>Dikarya</taxon>
        <taxon>Basidiomycota</taxon>
        <taxon>Pucciniomycotina</taxon>
        <taxon>Pucciniomycetes</taxon>
        <taxon>Pucciniales</taxon>
        <taxon>Pucciniaceae</taxon>
        <taxon>Puccinia</taxon>
    </lineage>
</organism>
<gene>
    <name evidence="3" type="ORF">VP01_245g5</name>
</gene>
<dbReference type="EMBL" id="LAVV01007347">
    <property type="protein sequence ID" value="KNZ56236.1"/>
    <property type="molecule type" value="Genomic_DNA"/>
</dbReference>
<evidence type="ECO:0000256" key="1">
    <source>
        <dbReference type="SAM" id="MobiDB-lite"/>
    </source>
</evidence>
<evidence type="ECO:0000313" key="4">
    <source>
        <dbReference type="Proteomes" id="UP000037035"/>
    </source>
</evidence>
<keyword evidence="2" id="KW-0732">Signal</keyword>
<dbReference type="VEuPathDB" id="FungiDB:VP01_245g5"/>
<dbReference type="OrthoDB" id="2495363at2759"/>
<feature type="signal peptide" evidence="2">
    <location>
        <begin position="1"/>
        <end position="21"/>
    </location>
</feature>